<dbReference type="SUPFAM" id="SSF144091">
    <property type="entry name" value="Rhomboid-like"/>
    <property type="match status" value="1"/>
</dbReference>
<feature type="domain" description="Peptidase S54 rhomboid" evidence="8">
    <location>
        <begin position="56"/>
        <end position="193"/>
    </location>
</feature>
<dbReference type="InterPro" id="IPR022764">
    <property type="entry name" value="Peptidase_S54_rhomboid_dom"/>
</dbReference>
<keyword evidence="4 9" id="KW-0378">Hydrolase</keyword>
<protein>
    <submittedName>
        <fullName evidence="9">Rhomboid family intramembrane serine protease</fullName>
        <ecNumber evidence="9">3.4.21.-</ecNumber>
    </submittedName>
</protein>
<evidence type="ECO:0000256" key="6">
    <source>
        <dbReference type="ARBA" id="ARBA00023136"/>
    </source>
</evidence>
<name>A0ABW4LR75_9BACI</name>
<dbReference type="Gene3D" id="1.20.1540.10">
    <property type="entry name" value="Rhomboid-like"/>
    <property type="match status" value="1"/>
</dbReference>
<evidence type="ECO:0000313" key="9">
    <source>
        <dbReference type="EMBL" id="MFD1737674.1"/>
    </source>
</evidence>
<keyword evidence="10" id="KW-1185">Reference proteome</keyword>
<evidence type="ECO:0000256" key="2">
    <source>
        <dbReference type="ARBA" id="ARBA00009045"/>
    </source>
</evidence>
<evidence type="ECO:0000256" key="1">
    <source>
        <dbReference type="ARBA" id="ARBA00004141"/>
    </source>
</evidence>
<evidence type="ECO:0000256" key="4">
    <source>
        <dbReference type="ARBA" id="ARBA00022801"/>
    </source>
</evidence>
<keyword evidence="6 7" id="KW-0472">Membrane</keyword>
<evidence type="ECO:0000259" key="8">
    <source>
        <dbReference type="Pfam" id="PF01694"/>
    </source>
</evidence>
<dbReference type="EMBL" id="JBHUEM010000021">
    <property type="protein sequence ID" value="MFD1737674.1"/>
    <property type="molecule type" value="Genomic_DNA"/>
</dbReference>
<dbReference type="GO" id="GO:0006508">
    <property type="term" value="P:proteolysis"/>
    <property type="evidence" value="ECO:0007669"/>
    <property type="project" value="UniProtKB-KW"/>
</dbReference>
<dbReference type="InterPro" id="IPR050925">
    <property type="entry name" value="Rhomboid_protease_S54"/>
</dbReference>
<feature type="transmembrane region" description="Helical" evidence="7">
    <location>
        <begin position="150"/>
        <end position="168"/>
    </location>
</feature>
<proteinExistence type="inferred from homology"/>
<dbReference type="EC" id="3.4.21.-" evidence="9"/>
<feature type="transmembrane region" description="Helical" evidence="7">
    <location>
        <begin position="120"/>
        <end position="138"/>
    </location>
</feature>
<evidence type="ECO:0000313" key="10">
    <source>
        <dbReference type="Proteomes" id="UP001597214"/>
    </source>
</evidence>
<comment type="similarity">
    <text evidence="2">Belongs to the peptidase S54 family.</text>
</comment>
<comment type="subcellular location">
    <subcellularLocation>
        <location evidence="1">Membrane</location>
        <topology evidence="1">Multi-pass membrane protein</topology>
    </subcellularLocation>
</comment>
<sequence>MFLRTENFRTFLRFYPIVSFLVAIHFILWVWINFRLPGGLYLLEIMVGYNMFIEQGEWWRLFTPILLHASFSHVLFNSFSLVLFGPALEKMLGTLKFLILYIGSGLVANIATLFLEHSHFSHVGASGAIYGLFGAYLYMVFYRKDLIDRANSQIILTILIIGIIMSFSGGNINIIGHIFGFIGGAIIAPFLLPKRVGSYSYSYASSSTPSFNIKALKQILPKRFDKTAIFWIVLGILVLFGFLSK</sequence>
<reference evidence="10" key="1">
    <citation type="journal article" date="2019" name="Int. J. Syst. Evol. Microbiol.">
        <title>The Global Catalogue of Microorganisms (GCM) 10K type strain sequencing project: providing services to taxonomists for standard genome sequencing and annotation.</title>
        <authorList>
            <consortium name="The Broad Institute Genomics Platform"/>
            <consortium name="The Broad Institute Genome Sequencing Center for Infectious Disease"/>
            <person name="Wu L."/>
            <person name="Ma J."/>
        </authorList>
    </citation>
    <scope>NUCLEOTIDE SEQUENCE [LARGE SCALE GENOMIC DNA]</scope>
    <source>
        <strain evidence="10">CCUG 49339</strain>
    </source>
</reference>
<dbReference type="InterPro" id="IPR035952">
    <property type="entry name" value="Rhomboid-like_sf"/>
</dbReference>
<gene>
    <name evidence="9" type="ORF">ACFSCX_14095</name>
</gene>
<comment type="caution">
    <text evidence="9">The sequence shown here is derived from an EMBL/GenBank/DDBJ whole genome shotgun (WGS) entry which is preliminary data.</text>
</comment>
<evidence type="ECO:0000256" key="7">
    <source>
        <dbReference type="SAM" id="Phobius"/>
    </source>
</evidence>
<accession>A0ABW4LR75</accession>
<dbReference type="PANTHER" id="PTHR43731">
    <property type="entry name" value="RHOMBOID PROTEASE"/>
    <property type="match status" value="1"/>
</dbReference>
<feature type="transmembrane region" description="Helical" evidence="7">
    <location>
        <begin position="97"/>
        <end position="114"/>
    </location>
</feature>
<dbReference type="GO" id="GO:0008233">
    <property type="term" value="F:peptidase activity"/>
    <property type="evidence" value="ECO:0007669"/>
    <property type="project" value="UniProtKB-KW"/>
</dbReference>
<dbReference type="Pfam" id="PF01694">
    <property type="entry name" value="Rhomboid"/>
    <property type="match status" value="1"/>
</dbReference>
<dbReference type="PANTHER" id="PTHR43731:SF14">
    <property type="entry name" value="PRESENILIN-ASSOCIATED RHOMBOID-LIKE PROTEIN, MITOCHONDRIAL"/>
    <property type="match status" value="1"/>
</dbReference>
<organism evidence="9 10">
    <name type="scientific">Bacillus salitolerans</name>
    <dbReference type="NCBI Taxonomy" id="1437434"/>
    <lineage>
        <taxon>Bacteria</taxon>
        <taxon>Bacillati</taxon>
        <taxon>Bacillota</taxon>
        <taxon>Bacilli</taxon>
        <taxon>Bacillales</taxon>
        <taxon>Bacillaceae</taxon>
        <taxon>Bacillus</taxon>
    </lineage>
</organism>
<keyword evidence="9" id="KW-0645">Protease</keyword>
<keyword evidence="3 7" id="KW-0812">Transmembrane</keyword>
<evidence type="ECO:0000256" key="3">
    <source>
        <dbReference type="ARBA" id="ARBA00022692"/>
    </source>
</evidence>
<dbReference type="RefSeq" id="WP_377928891.1">
    <property type="nucleotide sequence ID" value="NZ_JBHUEM010000021.1"/>
</dbReference>
<feature type="transmembrane region" description="Helical" evidence="7">
    <location>
        <begin position="12"/>
        <end position="32"/>
    </location>
</feature>
<evidence type="ECO:0000256" key="5">
    <source>
        <dbReference type="ARBA" id="ARBA00022989"/>
    </source>
</evidence>
<dbReference type="Proteomes" id="UP001597214">
    <property type="component" value="Unassembled WGS sequence"/>
</dbReference>
<keyword evidence="5 7" id="KW-1133">Transmembrane helix</keyword>
<feature type="transmembrane region" description="Helical" evidence="7">
    <location>
        <begin position="227"/>
        <end position="244"/>
    </location>
</feature>
<feature type="transmembrane region" description="Helical" evidence="7">
    <location>
        <begin position="65"/>
        <end position="85"/>
    </location>
</feature>